<dbReference type="OrthoDB" id="414243at2759"/>
<dbReference type="GO" id="GO:0006749">
    <property type="term" value="P:glutathione metabolic process"/>
    <property type="evidence" value="ECO:0007669"/>
    <property type="project" value="TreeGrafter"/>
</dbReference>
<dbReference type="InterPro" id="IPR036282">
    <property type="entry name" value="Glutathione-S-Trfase_C_sf"/>
</dbReference>
<evidence type="ECO:0000313" key="4">
    <source>
        <dbReference type="Proteomes" id="UP000078512"/>
    </source>
</evidence>
<gene>
    <name evidence="3" type="ORF">K457DRAFT_119998</name>
</gene>
<organism evidence="3 4">
    <name type="scientific">Linnemannia elongata AG-77</name>
    <dbReference type="NCBI Taxonomy" id="1314771"/>
    <lineage>
        <taxon>Eukaryota</taxon>
        <taxon>Fungi</taxon>
        <taxon>Fungi incertae sedis</taxon>
        <taxon>Mucoromycota</taxon>
        <taxon>Mortierellomycotina</taxon>
        <taxon>Mortierellomycetes</taxon>
        <taxon>Mortierellales</taxon>
        <taxon>Mortierellaceae</taxon>
        <taxon>Linnemannia</taxon>
    </lineage>
</organism>
<dbReference type="Gene3D" id="1.20.1050.10">
    <property type="match status" value="1"/>
</dbReference>
<dbReference type="InterPro" id="IPR040079">
    <property type="entry name" value="Glutathione_S-Trfase"/>
</dbReference>
<feature type="domain" description="GST C-terminal" evidence="2">
    <location>
        <begin position="105"/>
        <end position="235"/>
    </location>
</feature>
<dbReference type="SUPFAM" id="SSF47616">
    <property type="entry name" value="GST C-terminal domain-like"/>
    <property type="match status" value="1"/>
</dbReference>
<sequence>MTRTIDNTTRALFNENALKQENTFKVLYFKVHALGGNARAILAASGAKWECVFPKDWVNEEKKTTLFGVLPNLFETTPTGEVIEIAESDAIENYLSRKFNLLGNDPFDEMKIRAYCSSIQSASNFLLIKVAGIKDPEVKAAMRTQFIETIVPRFVTYHERHLEANGRNGHYVGDKLSYADIKLAVVLVSIFSVTGETQINKQDTPAIWAVWEKVNAIPSYAKWIKSEEYQAITEGNLQLLGY</sequence>
<dbReference type="InterPro" id="IPR004046">
    <property type="entry name" value="GST_C"/>
</dbReference>
<dbReference type="PROSITE" id="PS50404">
    <property type="entry name" value="GST_NTER"/>
    <property type="match status" value="1"/>
</dbReference>
<feature type="domain" description="GST N-terminal" evidence="1">
    <location>
        <begin position="22"/>
        <end position="103"/>
    </location>
</feature>
<evidence type="ECO:0000259" key="2">
    <source>
        <dbReference type="PROSITE" id="PS50405"/>
    </source>
</evidence>
<dbReference type="Pfam" id="PF14497">
    <property type="entry name" value="GST_C_3"/>
    <property type="match status" value="1"/>
</dbReference>
<dbReference type="PROSITE" id="PS50405">
    <property type="entry name" value="GST_CTER"/>
    <property type="match status" value="1"/>
</dbReference>
<dbReference type="Gene3D" id="3.40.30.10">
    <property type="entry name" value="Glutaredoxin"/>
    <property type="match status" value="1"/>
</dbReference>
<name>A0A197KHN7_9FUNG</name>
<accession>A0A197KHN7</accession>
<evidence type="ECO:0000313" key="3">
    <source>
        <dbReference type="EMBL" id="OAQ36658.1"/>
    </source>
</evidence>
<dbReference type="InterPro" id="IPR004045">
    <property type="entry name" value="Glutathione_S-Trfase_N"/>
</dbReference>
<dbReference type="AlphaFoldDB" id="A0A197KHN7"/>
<dbReference type="SFLD" id="SFLDS00019">
    <property type="entry name" value="Glutathione_Transferase_(cytos"/>
    <property type="match status" value="1"/>
</dbReference>
<dbReference type="GO" id="GO:0004364">
    <property type="term" value="F:glutathione transferase activity"/>
    <property type="evidence" value="ECO:0007669"/>
    <property type="project" value="TreeGrafter"/>
</dbReference>
<dbReference type="Proteomes" id="UP000078512">
    <property type="component" value="Unassembled WGS sequence"/>
</dbReference>
<protein>
    <submittedName>
        <fullName evidence="3">Glutathione S-transferase</fullName>
    </submittedName>
</protein>
<keyword evidence="3" id="KW-0808">Transferase</keyword>
<dbReference type="PANTHER" id="PTHR11571">
    <property type="entry name" value="GLUTATHIONE S-TRANSFERASE"/>
    <property type="match status" value="1"/>
</dbReference>
<proteinExistence type="predicted"/>
<dbReference type="SUPFAM" id="SSF52833">
    <property type="entry name" value="Thioredoxin-like"/>
    <property type="match status" value="1"/>
</dbReference>
<keyword evidence="4" id="KW-1185">Reference proteome</keyword>
<evidence type="ECO:0000259" key="1">
    <source>
        <dbReference type="PROSITE" id="PS50404"/>
    </source>
</evidence>
<dbReference type="InterPro" id="IPR010987">
    <property type="entry name" value="Glutathione-S-Trfase_C-like"/>
</dbReference>
<dbReference type="STRING" id="1314771.A0A197KHN7"/>
<dbReference type="InterPro" id="IPR050213">
    <property type="entry name" value="GST_superfamily"/>
</dbReference>
<dbReference type="InterPro" id="IPR036249">
    <property type="entry name" value="Thioredoxin-like_sf"/>
</dbReference>
<reference evidence="3 4" key="1">
    <citation type="submission" date="2016-05" db="EMBL/GenBank/DDBJ databases">
        <title>Genome sequencing reveals origins of a unique bacterial endosymbiosis in the earliest lineages of terrestrial Fungi.</title>
        <authorList>
            <consortium name="DOE Joint Genome Institute"/>
            <person name="Uehling J."/>
            <person name="Gryganskyi A."/>
            <person name="Hameed K."/>
            <person name="Tschaplinski T."/>
            <person name="Misztal P."/>
            <person name="Wu S."/>
            <person name="Desiro A."/>
            <person name="Vande Pol N."/>
            <person name="Du Z.-Y."/>
            <person name="Zienkiewicz A."/>
            <person name="Zienkiewicz K."/>
            <person name="Morin E."/>
            <person name="Tisserant E."/>
            <person name="Splivallo R."/>
            <person name="Hainaut M."/>
            <person name="Henrissat B."/>
            <person name="Ohm R."/>
            <person name="Kuo A."/>
            <person name="Yan J."/>
            <person name="Lipzen A."/>
            <person name="Nolan M."/>
            <person name="Labutti K."/>
            <person name="Barry K."/>
            <person name="Goldstein A."/>
            <person name="Labbe J."/>
            <person name="Schadt C."/>
            <person name="Tuskan G."/>
            <person name="Grigoriev I."/>
            <person name="Martin F."/>
            <person name="Vilgalys R."/>
            <person name="Bonito G."/>
        </authorList>
    </citation>
    <scope>NUCLEOTIDE SEQUENCE [LARGE SCALE GENOMIC DNA]</scope>
    <source>
        <strain evidence="3 4">AG-77</strain>
    </source>
</reference>
<dbReference type="EMBL" id="KV442011">
    <property type="protein sequence ID" value="OAQ36658.1"/>
    <property type="molecule type" value="Genomic_DNA"/>
</dbReference>